<dbReference type="OrthoDB" id="5871881at2759"/>
<keyword evidence="4" id="KW-1185">Reference proteome</keyword>
<feature type="transmembrane region" description="Helical" evidence="2">
    <location>
        <begin position="6"/>
        <end position="25"/>
    </location>
</feature>
<keyword evidence="2" id="KW-1133">Transmembrane helix</keyword>
<feature type="region of interest" description="Disordered" evidence="1">
    <location>
        <begin position="173"/>
        <end position="205"/>
    </location>
</feature>
<feature type="region of interest" description="Disordered" evidence="1">
    <location>
        <begin position="30"/>
        <end position="87"/>
    </location>
</feature>
<accession>A0A8S1EYE6</accession>
<protein>
    <submittedName>
        <fullName evidence="3">Uncharacterized protein</fullName>
    </submittedName>
</protein>
<feature type="compositionally biased region" description="Basic and acidic residues" evidence="1">
    <location>
        <begin position="173"/>
        <end position="185"/>
    </location>
</feature>
<name>A0A8S1EYE6_9PELO</name>
<dbReference type="Proteomes" id="UP000494206">
    <property type="component" value="Unassembled WGS sequence"/>
</dbReference>
<evidence type="ECO:0000313" key="3">
    <source>
        <dbReference type="EMBL" id="CAB3405090.1"/>
    </source>
</evidence>
<feature type="compositionally biased region" description="Basic residues" evidence="1">
    <location>
        <begin position="195"/>
        <end position="205"/>
    </location>
</feature>
<reference evidence="3 4" key="1">
    <citation type="submission" date="2020-04" db="EMBL/GenBank/DDBJ databases">
        <authorList>
            <person name="Laetsch R D."/>
            <person name="Stevens L."/>
            <person name="Kumar S."/>
            <person name="Blaxter L. M."/>
        </authorList>
    </citation>
    <scope>NUCLEOTIDE SEQUENCE [LARGE SCALE GENOMIC DNA]</scope>
</reference>
<gene>
    <name evidence="3" type="ORF">CBOVIS_LOCUS7330</name>
</gene>
<feature type="compositionally biased region" description="Polar residues" evidence="1">
    <location>
        <begin position="35"/>
        <end position="51"/>
    </location>
</feature>
<organism evidence="3 4">
    <name type="scientific">Caenorhabditis bovis</name>
    <dbReference type="NCBI Taxonomy" id="2654633"/>
    <lineage>
        <taxon>Eukaryota</taxon>
        <taxon>Metazoa</taxon>
        <taxon>Ecdysozoa</taxon>
        <taxon>Nematoda</taxon>
        <taxon>Chromadorea</taxon>
        <taxon>Rhabditida</taxon>
        <taxon>Rhabditina</taxon>
        <taxon>Rhabditomorpha</taxon>
        <taxon>Rhabditoidea</taxon>
        <taxon>Rhabditidae</taxon>
        <taxon>Peloderinae</taxon>
        <taxon>Caenorhabditis</taxon>
    </lineage>
</organism>
<keyword evidence="2" id="KW-0812">Transmembrane</keyword>
<evidence type="ECO:0000256" key="1">
    <source>
        <dbReference type="SAM" id="MobiDB-lite"/>
    </source>
</evidence>
<sequence length="205" mass="23296">MDLLLQLVIEIFPIASLIFIIAVCGGKQNGDGPKSTKSVNETAQKEPTNTVDGPKNDGAADVGSKEEFVEKKENEAKEEKPKEEKRDVEKDVFLDDKNEHINFIVENCKTRDPAILREFCIHAKLLNEQIGCFQWAMKKRFVFDETSWKHLSRRISLLKAEGFDVRVNTRKAKENKAQTEAKPTRIDAILNQKNAGKKKKAKNLE</sequence>
<keyword evidence="2" id="KW-0472">Membrane</keyword>
<comment type="caution">
    <text evidence="3">The sequence shown here is derived from an EMBL/GenBank/DDBJ whole genome shotgun (WGS) entry which is preliminary data.</text>
</comment>
<evidence type="ECO:0000313" key="4">
    <source>
        <dbReference type="Proteomes" id="UP000494206"/>
    </source>
</evidence>
<dbReference type="EMBL" id="CADEPM010000004">
    <property type="protein sequence ID" value="CAB3405090.1"/>
    <property type="molecule type" value="Genomic_DNA"/>
</dbReference>
<feature type="compositionally biased region" description="Basic and acidic residues" evidence="1">
    <location>
        <begin position="63"/>
        <end position="87"/>
    </location>
</feature>
<proteinExistence type="predicted"/>
<evidence type="ECO:0000256" key="2">
    <source>
        <dbReference type="SAM" id="Phobius"/>
    </source>
</evidence>
<dbReference type="AlphaFoldDB" id="A0A8S1EYE6"/>